<comment type="caution">
    <text evidence="1">The sequence shown here is derived from an EMBL/GenBank/DDBJ whole genome shotgun (WGS) entry which is preliminary data.</text>
</comment>
<gene>
    <name evidence="1" type="ORF">BFG57_17215</name>
</gene>
<dbReference type="RefSeq" id="WP_069717964.1">
    <property type="nucleotide sequence ID" value="NZ_MJEH01000038.1"/>
</dbReference>
<keyword evidence="2" id="KW-1185">Reference proteome</keyword>
<evidence type="ECO:0000313" key="1">
    <source>
        <dbReference type="EMBL" id="OEH92004.1"/>
    </source>
</evidence>
<dbReference type="Pfam" id="PF26344">
    <property type="entry name" value="YuzC"/>
    <property type="match status" value="1"/>
</dbReference>
<dbReference type="InterPro" id="IPR058870">
    <property type="entry name" value="YuzC"/>
</dbReference>
<name>A0A1E5LD52_9BACI</name>
<dbReference type="OrthoDB" id="2615349at2"/>
<reference evidence="1 2" key="1">
    <citation type="submission" date="2016-08" db="EMBL/GenBank/DDBJ databases">
        <title>Genome of Bacillus solimangrovi GH2-4.</title>
        <authorList>
            <person name="Lim S."/>
            <person name="Kim B.-C."/>
        </authorList>
    </citation>
    <scope>NUCLEOTIDE SEQUENCE [LARGE SCALE GENOMIC DNA]</scope>
    <source>
        <strain evidence="1 2">GH2-4</strain>
    </source>
</reference>
<dbReference type="Proteomes" id="UP000095209">
    <property type="component" value="Unassembled WGS sequence"/>
</dbReference>
<sequence length="123" mass="14452">MYYWHSNPYQHPYFVYFIPLRTPNTNITYPPVTVSKFKKSIEQLTPMLKQTELFSKRLIENETLRKQIKDAAQKGNKKEVESLIRTAGLTDLFRISYTPDTIHILIHPKTSDVLSDIVLTLPW</sequence>
<evidence type="ECO:0000313" key="2">
    <source>
        <dbReference type="Proteomes" id="UP000095209"/>
    </source>
</evidence>
<organism evidence="1 2">
    <name type="scientific">Bacillus solimangrovi</name>
    <dbReference type="NCBI Taxonomy" id="1305675"/>
    <lineage>
        <taxon>Bacteria</taxon>
        <taxon>Bacillati</taxon>
        <taxon>Bacillota</taxon>
        <taxon>Bacilli</taxon>
        <taxon>Bacillales</taxon>
        <taxon>Bacillaceae</taxon>
        <taxon>Bacillus</taxon>
    </lineage>
</organism>
<protein>
    <submittedName>
        <fullName evidence="1">Uncharacterized protein</fullName>
    </submittedName>
</protein>
<accession>A0A1E5LD52</accession>
<proteinExistence type="predicted"/>
<dbReference type="EMBL" id="MJEH01000038">
    <property type="protein sequence ID" value="OEH92004.1"/>
    <property type="molecule type" value="Genomic_DNA"/>
</dbReference>
<dbReference type="AlphaFoldDB" id="A0A1E5LD52"/>